<dbReference type="InterPro" id="IPR010359">
    <property type="entry name" value="IrrE_HExxH"/>
</dbReference>
<dbReference type="AlphaFoldDB" id="A0A292YBX4"/>
<keyword evidence="3" id="KW-1185">Reference proteome</keyword>
<evidence type="ECO:0000313" key="2">
    <source>
        <dbReference type="EMBL" id="GAX87013.1"/>
    </source>
</evidence>
<reference evidence="2 3" key="1">
    <citation type="journal article" date="2017" name="Syst. Appl. Microbiol.">
        <title>Lebetimonas natsushimae sp. nov., a novel strictly anaerobic, moderately thermophilic chemoautotroph isolated from a deep-sea hydrothermal vent polychaete nest in the Mid-Okinawa Trough.</title>
        <authorList>
            <person name="Nagata R."/>
            <person name="Takaki Y."/>
            <person name="Tame A."/>
            <person name="Nunoura T."/>
            <person name="Muto H."/>
            <person name="Mino S."/>
            <person name="Sawayama S."/>
            <person name="Takai K."/>
            <person name="Nakagawa S."/>
        </authorList>
    </citation>
    <scope>NUCLEOTIDE SEQUENCE [LARGE SCALE GENOMIC DNA]</scope>
    <source>
        <strain evidence="2 3">HS1857</strain>
    </source>
</reference>
<gene>
    <name evidence="2" type="ORF">LNAT_P0308</name>
</gene>
<dbReference type="Gene3D" id="1.10.10.2910">
    <property type="match status" value="1"/>
</dbReference>
<dbReference type="OrthoDB" id="9794834at2"/>
<dbReference type="EMBL" id="BDME01000001">
    <property type="protein sequence ID" value="GAX87013.1"/>
    <property type="molecule type" value="Genomic_DNA"/>
</dbReference>
<proteinExistence type="predicted"/>
<comment type="caution">
    <text evidence="2">The sequence shown here is derived from an EMBL/GenBank/DDBJ whole genome shotgun (WGS) entry which is preliminary data.</text>
</comment>
<dbReference type="InterPro" id="IPR052345">
    <property type="entry name" value="Rad_response_metalloprotease"/>
</dbReference>
<dbReference type="PANTHER" id="PTHR43236:SF2">
    <property type="entry name" value="BLL0069 PROTEIN"/>
    <property type="match status" value="1"/>
</dbReference>
<accession>A0A292YBX4</accession>
<dbReference type="Proteomes" id="UP000217944">
    <property type="component" value="Unassembled WGS sequence"/>
</dbReference>
<dbReference type="PANTHER" id="PTHR43236">
    <property type="entry name" value="ANTITOXIN HIGA1"/>
    <property type="match status" value="1"/>
</dbReference>
<protein>
    <recommendedName>
        <fullName evidence="1">IrrE N-terminal-like domain-containing protein</fullName>
    </recommendedName>
</protein>
<feature type="domain" description="IrrE N-terminal-like" evidence="1">
    <location>
        <begin position="54"/>
        <end position="154"/>
    </location>
</feature>
<organism evidence="2 3">
    <name type="scientific">Lebetimonas natsushimae</name>
    <dbReference type="NCBI Taxonomy" id="1936991"/>
    <lineage>
        <taxon>Bacteria</taxon>
        <taxon>Pseudomonadati</taxon>
        <taxon>Campylobacterota</taxon>
        <taxon>Epsilonproteobacteria</taxon>
        <taxon>Nautiliales</taxon>
        <taxon>Nautiliaceae</taxon>
        <taxon>Lebetimonas</taxon>
    </lineage>
</organism>
<evidence type="ECO:0000259" key="1">
    <source>
        <dbReference type="Pfam" id="PF06114"/>
    </source>
</evidence>
<evidence type="ECO:0000313" key="3">
    <source>
        <dbReference type="Proteomes" id="UP000217944"/>
    </source>
</evidence>
<dbReference type="Pfam" id="PF06114">
    <property type="entry name" value="Peptidase_M78"/>
    <property type="match status" value="1"/>
</dbReference>
<dbReference type="RefSeq" id="WP_096258169.1">
    <property type="nucleotide sequence ID" value="NZ_BDME01000001.1"/>
</dbReference>
<name>A0A292YBX4_9BACT</name>
<sequence>METFYVDPKEIAKNYGIDVEPIKPKVNMNGGILADIEFIPDDLCGYIEKDKNNKITIYYNPDHHENRQRFTIAHELAHFLLGHLDESQKEYRDYKDNFKTDTYNPKEVAANRLAAKILMPEDKLHFLIYKKGITSIKELARIMKVSEVAMKYRLQNLGWISK</sequence>